<dbReference type="Proteomes" id="UP000192132">
    <property type="component" value="Unassembled WGS sequence"/>
</dbReference>
<dbReference type="STRING" id="1907941.BKE30_07935"/>
<dbReference type="AlphaFoldDB" id="A0A1S8CW01"/>
<organism evidence="2 3">
    <name type="scientific">Alkanindiges hydrocarboniclasticus</name>
    <dbReference type="NCBI Taxonomy" id="1907941"/>
    <lineage>
        <taxon>Bacteria</taxon>
        <taxon>Pseudomonadati</taxon>
        <taxon>Pseudomonadota</taxon>
        <taxon>Gammaproteobacteria</taxon>
        <taxon>Moraxellales</taxon>
        <taxon>Moraxellaceae</taxon>
        <taxon>Alkanindiges</taxon>
    </lineage>
</organism>
<name>A0A1S8CW01_9GAMM</name>
<protein>
    <recommendedName>
        <fullName evidence="4">Lipoprotein</fullName>
    </recommendedName>
</protein>
<evidence type="ECO:0008006" key="4">
    <source>
        <dbReference type="Google" id="ProtNLM"/>
    </source>
</evidence>
<gene>
    <name evidence="2" type="ORF">BKE30_07935</name>
</gene>
<feature type="signal peptide" evidence="1">
    <location>
        <begin position="1"/>
        <end position="19"/>
    </location>
</feature>
<sequence length="122" mass="13263">MRKLIFLLPAVLLSACATDGSMNPTATTANNIGMAVFQTAVDQTCRTQLNNRTEYKVLTSVLTTEKKQDVENQICGCVSTEASKNVTMVELAQAAIDPQARATLITRTVNNTLSTCVSRFKF</sequence>
<reference evidence="2 3" key="1">
    <citation type="submission" date="2016-10" db="EMBL/GenBank/DDBJ databases">
        <title>Draft Genome sequence of Alkanindiges sp. strain H1.</title>
        <authorList>
            <person name="Subhash Y."/>
            <person name="Lee S."/>
        </authorList>
    </citation>
    <scope>NUCLEOTIDE SEQUENCE [LARGE SCALE GENOMIC DNA]</scope>
    <source>
        <strain evidence="2 3">H1</strain>
    </source>
</reference>
<dbReference type="PROSITE" id="PS51257">
    <property type="entry name" value="PROKAR_LIPOPROTEIN"/>
    <property type="match status" value="1"/>
</dbReference>
<feature type="chain" id="PRO_5013091546" description="Lipoprotein" evidence="1">
    <location>
        <begin position="20"/>
        <end position="122"/>
    </location>
</feature>
<comment type="caution">
    <text evidence="2">The sequence shown here is derived from an EMBL/GenBank/DDBJ whole genome shotgun (WGS) entry which is preliminary data.</text>
</comment>
<evidence type="ECO:0000256" key="1">
    <source>
        <dbReference type="SAM" id="SignalP"/>
    </source>
</evidence>
<proteinExistence type="predicted"/>
<dbReference type="RefSeq" id="WP_076878082.1">
    <property type="nucleotide sequence ID" value="NZ_MLCN01000019.1"/>
</dbReference>
<dbReference type="OrthoDB" id="8607029at2"/>
<evidence type="ECO:0000313" key="2">
    <source>
        <dbReference type="EMBL" id="ONG40017.1"/>
    </source>
</evidence>
<evidence type="ECO:0000313" key="3">
    <source>
        <dbReference type="Proteomes" id="UP000192132"/>
    </source>
</evidence>
<dbReference type="EMBL" id="MLCN01000019">
    <property type="protein sequence ID" value="ONG40017.1"/>
    <property type="molecule type" value="Genomic_DNA"/>
</dbReference>
<accession>A0A1S8CW01</accession>
<keyword evidence="1" id="KW-0732">Signal</keyword>
<keyword evidence="3" id="KW-1185">Reference proteome</keyword>